<reference evidence="2 3" key="1">
    <citation type="submission" date="2016-12" db="EMBL/GenBank/DDBJ databases">
        <authorList>
            <person name="Song W.-J."/>
            <person name="Kurnit D.M."/>
        </authorList>
    </citation>
    <scope>NUCLEOTIDE SEQUENCE [LARGE SCALE GENOMIC DNA]</scope>
    <source>
        <strain evidence="2 3">DSM 12503</strain>
    </source>
</reference>
<evidence type="ECO:0000256" key="1">
    <source>
        <dbReference type="SAM" id="Phobius"/>
    </source>
</evidence>
<keyword evidence="3" id="KW-1185">Reference proteome</keyword>
<feature type="transmembrane region" description="Helical" evidence="1">
    <location>
        <begin position="64"/>
        <end position="82"/>
    </location>
</feature>
<feature type="transmembrane region" description="Helical" evidence="1">
    <location>
        <begin position="36"/>
        <end position="58"/>
    </location>
</feature>
<organism evidence="2 3">
    <name type="scientific">Anaerocolumna xylanovorans DSM 12503</name>
    <dbReference type="NCBI Taxonomy" id="1121345"/>
    <lineage>
        <taxon>Bacteria</taxon>
        <taxon>Bacillati</taxon>
        <taxon>Bacillota</taxon>
        <taxon>Clostridia</taxon>
        <taxon>Lachnospirales</taxon>
        <taxon>Lachnospiraceae</taxon>
        <taxon>Anaerocolumna</taxon>
    </lineage>
</organism>
<dbReference type="RefSeq" id="WP_073590884.1">
    <property type="nucleotide sequence ID" value="NZ_FRFD01000014.1"/>
</dbReference>
<keyword evidence="1" id="KW-0472">Membrane</keyword>
<feature type="transmembrane region" description="Helical" evidence="1">
    <location>
        <begin position="6"/>
        <end position="24"/>
    </location>
</feature>
<keyword evidence="1" id="KW-0812">Transmembrane</keyword>
<name>A0A1M7YM82_9FIRM</name>
<dbReference type="EMBL" id="FRFD01000014">
    <property type="protein sequence ID" value="SHO53714.1"/>
    <property type="molecule type" value="Genomic_DNA"/>
</dbReference>
<dbReference type="OrthoDB" id="2055384at2"/>
<dbReference type="STRING" id="1121345.SAMN02745217_04253"/>
<dbReference type="AlphaFoldDB" id="A0A1M7YM82"/>
<evidence type="ECO:0000313" key="3">
    <source>
        <dbReference type="Proteomes" id="UP000184612"/>
    </source>
</evidence>
<evidence type="ECO:0000313" key="2">
    <source>
        <dbReference type="EMBL" id="SHO53714.1"/>
    </source>
</evidence>
<protein>
    <submittedName>
        <fullName evidence="2">Uncharacterized protein</fullName>
    </submittedName>
</protein>
<dbReference type="Proteomes" id="UP000184612">
    <property type="component" value="Unassembled WGS sequence"/>
</dbReference>
<sequence>MDITLFLILFTVCEVLTPLVVEGIKAEFKGIGKSYNATLIALIVSIVVSGLCGIFAYMAKGIDFTVVNVFYIGFLMAANWLGSTLGYDKIKQTLTNIKSIDATDVTKE</sequence>
<proteinExistence type="predicted"/>
<accession>A0A1M7YM82</accession>
<keyword evidence="1" id="KW-1133">Transmembrane helix</keyword>
<gene>
    <name evidence="2" type="ORF">SAMN02745217_04253</name>
</gene>